<dbReference type="Proteomes" id="UP001314681">
    <property type="component" value="Unassembled WGS sequence"/>
</dbReference>
<sequence length="56" mass="6373">MKTLVKWIRKAGYLILYSIPVLLVCIMGGLLFLTTILFSFGKRIAMRLEACNGECY</sequence>
<feature type="transmembrane region" description="Helical" evidence="1">
    <location>
        <begin position="12"/>
        <end position="38"/>
    </location>
</feature>
<name>A0ABS6K3C1_9FIRM</name>
<reference evidence="2 3" key="1">
    <citation type="submission" date="2021-06" db="EMBL/GenBank/DDBJ databases">
        <title>Description of novel taxa of the family Lachnospiraceae.</title>
        <authorList>
            <person name="Chaplin A.V."/>
            <person name="Sokolova S.R."/>
            <person name="Pikina A.P."/>
            <person name="Korzhanova M."/>
            <person name="Belova V."/>
            <person name="Korostin D."/>
            <person name="Efimov B.A."/>
        </authorList>
    </citation>
    <scope>NUCLEOTIDE SEQUENCE [LARGE SCALE GENOMIC DNA]</scope>
    <source>
        <strain evidence="2 3">ASD4241</strain>
    </source>
</reference>
<keyword evidence="1" id="KW-0812">Transmembrane</keyword>
<evidence type="ECO:0000313" key="2">
    <source>
        <dbReference type="EMBL" id="MBU9725019.1"/>
    </source>
</evidence>
<keyword evidence="3" id="KW-1185">Reference proteome</keyword>
<dbReference type="EMBL" id="JAHQCX010000002">
    <property type="protein sequence ID" value="MBU9725019.1"/>
    <property type="molecule type" value="Genomic_DNA"/>
</dbReference>
<dbReference type="RefSeq" id="WP_238726234.1">
    <property type="nucleotide sequence ID" value="NZ_JAHQCX010000002.1"/>
</dbReference>
<protein>
    <recommendedName>
        <fullName evidence="4">NADH dehydrogenase subunit 1</fullName>
    </recommendedName>
</protein>
<keyword evidence="1" id="KW-0472">Membrane</keyword>
<keyword evidence="1" id="KW-1133">Transmembrane helix</keyword>
<gene>
    <name evidence="2" type="ORF">KTH90_03210</name>
</gene>
<comment type="caution">
    <text evidence="2">The sequence shown here is derived from an EMBL/GenBank/DDBJ whole genome shotgun (WGS) entry which is preliminary data.</text>
</comment>
<evidence type="ECO:0008006" key="4">
    <source>
        <dbReference type="Google" id="ProtNLM"/>
    </source>
</evidence>
<evidence type="ECO:0000313" key="3">
    <source>
        <dbReference type="Proteomes" id="UP001314681"/>
    </source>
</evidence>
<organism evidence="2 3">
    <name type="scientific">Diplocloster modestus</name>
    <dbReference type="NCBI Taxonomy" id="2850322"/>
    <lineage>
        <taxon>Bacteria</taxon>
        <taxon>Bacillati</taxon>
        <taxon>Bacillota</taxon>
        <taxon>Clostridia</taxon>
        <taxon>Lachnospirales</taxon>
        <taxon>Lachnospiraceae</taxon>
        <taxon>Diplocloster</taxon>
    </lineage>
</organism>
<evidence type="ECO:0000256" key="1">
    <source>
        <dbReference type="SAM" id="Phobius"/>
    </source>
</evidence>
<accession>A0ABS6K3C1</accession>
<proteinExistence type="predicted"/>